<dbReference type="EMBL" id="BNCK01000008">
    <property type="protein sequence ID" value="GHG01693.1"/>
    <property type="molecule type" value="Genomic_DNA"/>
</dbReference>
<feature type="domain" description="HTH gntR-type" evidence="4">
    <location>
        <begin position="11"/>
        <end position="79"/>
    </location>
</feature>
<reference evidence="5" key="2">
    <citation type="submission" date="2020-09" db="EMBL/GenBank/DDBJ databases">
        <authorList>
            <person name="Sun Q."/>
            <person name="Kim S."/>
        </authorList>
    </citation>
    <scope>NUCLEOTIDE SEQUENCE</scope>
    <source>
        <strain evidence="5">KCTC 42731</strain>
    </source>
</reference>
<reference evidence="5" key="1">
    <citation type="journal article" date="2014" name="Int. J. Syst. Evol. Microbiol.">
        <title>Complete genome sequence of Corynebacterium casei LMG S-19264T (=DSM 44701T), isolated from a smear-ripened cheese.</title>
        <authorList>
            <consortium name="US DOE Joint Genome Institute (JGI-PGF)"/>
            <person name="Walter F."/>
            <person name="Albersmeier A."/>
            <person name="Kalinowski J."/>
            <person name="Ruckert C."/>
        </authorList>
    </citation>
    <scope>NUCLEOTIDE SEQUENCE</scope>
    <source>
        <strain evidence="5">KCTC 42731</strain>
    </source>
</reference>
<keyword evidence="1" id="KW-0805">Transcription regulation</keyword>
<dbReference type="Gene3D" id="1.10.10.10">
    <property type="entry name" value="Winged helix-like DNA-binding domain superfamily/Winged helix DNA-binding domain"/>
    <property type="match status" value="1"/>
</dbReference>
<evidence type="ECO:0000256" key="3">
    <source>
        <dbReference type="ARBA" id="ARBA00023163"/>
    </source>
</evidence>
<keyword evidence="6" id="KW-1185">Reference proteome</keyword>
<dbReference type="AlphaFoldDB" id="A0A919EP15"/>
<dbReference type="CDD" id="cd07377">
    <property type="entry name" value="WHTH_GntR"/>
    <property type="match status" value="1"/>
</dbReference>
<sequence>MEIDIDIESPIPLFNQLVEQIKRGVTKGQLLPGAPLPSIRQLANDLAVNSKTVAKAYKLLERDGVIESKGYRGSFIHQSAKQNCHFDINQWLIDKLTDAVSLLKKSGATNSEIRNAFNHVINTQQEQN</sequence>
<keyword evidence="2" id="KW-0238">DNA-binding</keyword>
<dbReference type="InterPro" id="IPR036390">
    <property type="entry name" value="WH_DNA-bd_sf"/>
</dbReference>
<dbReference type="InterPro" id="IPR036388">
    <property type="entry name" value="WH-like_DNA-bd_sf"/>
</dbReference>
<evidence type="ECO:0000313" key="5">
    <source>
        <dbReference type="EMBL" id="GHG01693.1"/>
    </source>
</evidence>
<dbReference type="RefSeq" id="WP_189772899.1">
    <property type="nucleotide sequence ID" value="NZ_BNCK01000008.1"/>
</dbReference>
<dbReference type="Proteomes" id="UP000623842">
    <property type="component" value="Unassembled WGS sequence"/>
</dbReference>
<evidence type="ECO:0000259" key="4">
    <source>
        <dbReference type="PROSITE" id="PS50949"/>
    </source>
</evidence>
<dbReference type="InterPro" id="IPR000524">
    <property type="entry name" value="Tscrpt_reg_HTH_GntR"/>
</dbReference>
<dbReference type="GO" id="GO:0003677">
    <property type="term" value="F:DNA binding"/>
    <property type="evidence" value="ECO:0007669"/>
    <property type="project" value="UniProtKB-KW"/>
</dbReference>
<protein>
    <submittedName>
        <fullName evidence="5">GntR family transcriptional regulator</fullName>
    </submittedName>
</protein>
<accession>A0A919EP15</accession>
<organism evidence="5 6">
    <name type="scientific">Thalassotalea marina</name>
    <dbReference type="NCBI Taxonomy" id="1673741"/>
    <lineage>
        <taxon>Bacteria</taxon>
        <taxon>Pseudomonadati</taxon>
        <taxon>Pseudomonadota</taxon>
        <taxon>Gammaproteobacteria</taxon>
        <taxon>Alteromonadales</taxon>
        <taxon>Colwelliaceae</taxon>
        <taxon>Thalassotalea</taxon>
    </lineage>
</organism>
<name>A0A919EP15_9GAMM</name>
<keyword evidence="3" id="KW-0804">Transcription</keyword>
<dbReference type="PROSITE" id="PS50949">
    <property type="entry name" value="HTH_GNTR"/>
    <property type="match status" value="1"/>
</dbReference>
<comment type="caution">
    <text evidence="5">The sequence shown here is derived from an EMBL/GenBank/DDBJ whole genome shotgun (WGS) entry which is preliminary data.</text>
</comment>
<dbReference type="GO" id="GO:0003700">
    <property type="term" value="F:DNA-binding transcription factor activity"/>
    <property type="evidence" value="ECO:0007669"/>
    <property type="project" value="InterPro"/>
</dbReference>
<evidence type="ECO:0000313" key="6">
    <source>
        <dbReference type="Proteomes" id="UP000623842"/>
    </source>
</evidence>
<dbReference type="Pfam" id="PF00392">
    <property type="entry name" value="GntR"/>
    <property type="match status" value="1"/>
</dbReference>
<evidence type="ECO:0000256" key="1">
    <source>
        <dbReference type="ARBA" id="ARBA00023015"/>
    </source>
</evidence>
<dbReference type="PANTHER" id="PTHR38445:SF9">
    <property type="entry name" value="HTH-TYPE TRANSCRIPTIONAL REPRESSOR YTRA"/>
    <property type="match status" value="1"/>
</dbReference>
<proteinExistence type="predicted"/>
<dbReference type="PANTHER" id="PTHR38445">
    <property type="entry name" value="HTH-TYPE TRANSCRIPTIONAL REPRESSOR YTRA"/>
    <property type="match status" value="1"/>
</dbReference>
<dbReference type="SUPFAM" id="SSF46785">
    <property type="entry name" value="Winged helix' DNA-binding domain"/>
    <property type="match status" value="1"/>
</dbReference>
<gene>
    <name evidence="5" type="primary">gntR</name>
    <name evidence="5" type="ORF">GCM10017161_33060</name>
</gene>
<dbReference type="SMART" id="SM00345">
    <property type="entry name" value="HTH_GNTR"/>
    <property type="match status" value="1"/>
</dbReference>
<evidence type="ECO:0000256" key="2">
    <source>
        <dbReference type="ARBA" id="ARBA00023125"/>
    </source>
</evidence>